<name>A0A9P6XWG9_RHIOR</name>
<dbReference type="AlphaFoldDB" id="A0A9P6XWG9"/>
<evidence type="ECO:0000313" key="2">
    <source>
        <dbReference type="Proteomes" id="UP000717996"/>
    </source>
</evidence>
<sequence length="131" mass="14847">MTISKLTLDLIPDWNRKTTLACVHKLLWENCQKVLYLPKMITFEEHVSAFYLKTLAHIGLTSSFWNSALLAYVIQCATNLKSTTFNRPDSKIVSVGIFIEIGRALVGKSFVIRAPTENQDTRLKAESNNPF</sequence>
<reference evidence="1" key="1">
    <citation type="journal article" date="2020" name="Microb. Genom.">
        <title>Genetic diversity of clinical and environmental Mucorales isolates obtained from an investigation of mucormycosis cases among solid organ transplant recipients.</title>
        <authorList>
            <person name="Nguyen M.H."/>
            <person name="Kaul D."/>
            <person name="Muto C."/>
            <person name="Cheng S.J."/>
            <person name="Richter R.A."/>
            <person name="Bruno V.M."/>
            <person name="Liu G."/>
            <person name="Beyhan S."/>
            <person name="Sundermann A.J."/>
            <person name="Mounaud S."/>
            <person name="Pasculle A.W."/>
            <person name="Nierman W.C."/>
            <person name="Driscoll E."/>
            <person name="Cumbie R."/>
            <person name="Clancy C.J."/>
            <person name="Dupont C.L."/>
        </authorList>
    </citation>
    <scope>NUCLEOTIDE SEQUENCE</scope>
    <source>
        <strain evidence="1">GL16</strain>
    </source>
</reference>
<accession>A0A9P6XWG9</accession>
<protein>
    <submittedName>
        <fullName evidence="1">Uncharacterized protein</fullName>
    </submittedName>
</protein>
<organism evidence="1 2">
    <name type="scientific">Rhizopus oryzae</name>
    <name type="common">Mucormycosis agent</name>
    <name type="synonym">Rhizopus arrhizus var. delemar</name>
    <dbReference type="NCBI Taxonomy" id="64495"/>
    <lineage>
        <taxon>Eukaryota</taxon>
        <taxon>Fungi</taxon>
        <taxon>Fungi incertae sedis</taxon>
        <taxon>Mucoromycota</taxon>
        <taxon>Mucoromycotina</taxon>
        <taxon>Mucoromycetes</taxon>
        <taxon>Mucorales</taxon>
        <taxon>Mucorineae</taxon>
        <taxon>Rhizopodaceae</taxon>
        <taxon>Rhizopus</taxon>
    </lineage>
</organism>
<evidence type="ECO:0000313" key="1">
    <source>
        <dbReference type="EMBL" id="KAG1533671.1"/>
    </source>
</evidence>
<dbReference type="Proteomes" id="UP000717996">
    <property type="component" value="Unassembled WGS sequence"/>
</dbReference>
<gene>
    <name evidence="1" type="ORF">G6F51_012495</name>
</gene>
<proteinExistence type="predicted"/>
<dbReference type="EMBL" id="JAANIT010003704">
    <property type="protein sequence ID" value="KAG1533671.1"/>
    <property type="molecule type" value="Genomic_DNA"/>
</dbReference>
<comment type="caution">
    <text evidence="1">The sequence shown here is derived from an EMBL/GenBank/DDBJ whole genome shotgun (WGS) entry which is preliminary data.</text>
</comment>